<proteinExistence type="predicted"/>
<keyword evidence="2" id="KW-1185">Reference proteome</keyword>
<organism evidence="1 2">
    <name type="scientific">Hyalomma asiaticum</name>
    <name type="common">Tick</name>
    <dbReference type="NCBI Taxonomy" id="266040"/>
    <lineage>
        <taxon>Eukaryota</taxon>
        <taxon>Metazoa</taxon>
        <taxon>Ecdysozoa</taxon>
        <taxon>Arthropoda</taxon>
        <taxon>Chelicerata</taxon>
        <taxon>Arachnida</taxon>
        <taxon>Acari</taxon>
        <taxon>Parasitiformes</taxon>
        <taxon>Ixodida</taxon>
        <taxon>Ixodoidea</taxon>
        <taxon>Ixodidae</taxon>
        <taxon>Hyalomminae</taxon>
        <taxon>Hyalomma</taxon>
    </lineage>
</organism>
<reference evidence="1" key="1">
    <citation type="submission" date="2020-05" db="EMBL/GenBank/DDBJ databases">
        <title>Large-scale comparative analyses of tick genomes elucidate their genetic diversity and vector capacities.</title>
        <authorList>
            <person name="Jia N."/>
            <person name="Wang J."/>
            <person name="Shi W."/>
            <person name="Du L."/>
            <person name="Sun Y."/>
            <person name="Zhan W."/>
            <person name="Jiang J."/>
            <person name="Wang Q."/>
            <person name="Zhang B."/>
            <person name="Ji P."/>
            <person name="Sakyi L.B."/>
            <person name="Cui X."/>
            <person name="Yuan T."/>
            <person name="Jiang B."/>
            <person name="Yang W."/>
            <person name="Lam T.T.-Y."/>
            <person name="Chang Q."/>
            <person name="Ding S."/>
            <person name="Wang X."/>
            <person name="Zhu J."/>
            <person name="Ruan X."/>
            <person name="Zhao L."/>
            <person name="Wei J."/>
            <person name="Que T."/>
            <person name="Du C."/>
            <person name="Cheng J."/>
            <person name="Dai P."/>
            <person name="Han X."/>
            <person name="Huang E."/>
            <person name="Gao Y."/>
            <person name="Liu J."/>
            <person name="Shao H."/>
            <person name="Ye R."/>
            <person name="Li L."/>
            <person name="Wei W."/>
            <person name="Wang X."/>
            <person name="Wang C."/>
            <person name="Yang T."/>
            <person name="Huo Q."/>
            <person name="Li W."/>
            <person name="Guo W."/>
            <person name="Chen H."/>
            <person name="Zhou L."/>
            <person name="Ni X."/>
            <person name="Tian J."/>
            <person name="Zhou Y."/>
            <person name="Sheng Y."/>
            <person name="Liu T."/>
            <person name="Pan Y."/>
            <person name="Xia L."/>
            <person name="Li J."/>
            <person name="Zhao F."/>
            <person name="Cao W."/>
        </authorList>
    </citation>
    <scope>NUCLEOTIDE SEQUENCE</scope>
    <source>
        <strain evidence="1">Hyas-2018</strain>
    </source>
</reference>
<gene>
    <name evidence="1" type="ORF">HPB50_015278</name>
</gene>
<dbReference type="Proteomes" id="UP000821845">
    <property type="component" value="Chromosome 9"/>
</dbReference>
<dbReference type="EMBL" id="CM023489">
    <property type="protein sequence ID" value="KAH6922536.1"/>
    <property type="molecule type" value="Genomic_DNA"/>
</dbReference>
<evidence type="ECO:0000313" key="2">
    <source>
        <dbReference type="Proteomes" id="UP000821845"/>
    </source>
</evidence>
<sequence>MPTSTVGKQPRDTSPPARKRSPTKTPVKGKDQQPTSDKKQPSSPAVSPKSKKGLPLTQTPSESGPVTSAPFTEHMISEDITENKESVLIEEMLEEILEESRVLDGHDDRPNVQLNGGPEVEKPQPLRSSPPREKSPTAMKSRMSPSKSKETIQDTSLRKGTPETVGRRDVSPPKQKEPLMPHSKSRTSYKETSPISGTMLGRGDSPMKKAPSPERRDMSPPKKTIGSYDIKDVATTEVGLTLEDRSTSALRQTEPTSPKRAVSPLRKVAEVPDHNDITPSKIKPDRPDRKDLSPVRGMTEMPRYQKMPSSEQDSPGTPKGRGKSPTKQKVVPPTPAKKDLSPTRKVPGSQDGKDVRTPEDVTAPRKEAPEQEERDVFPRKDTQKDSYEWDTSYKTVPVTPEEDSAVPQKLLSGTHTGDVTPLRKVPGTPAVTGVSPVKKSPAAVDEGDFPVLEEVTTTLEIRDISPPKRMPRTLEKRDASPPKKQPESPNSQDVSPSRKAPTPPSKKDVSQPEKSGIVKESGMSSCTKVPEPQEKRDAFPLKEAPLVPGKRAVSPPKKMPGSLERKQEVLGTLEGREVSPSEKKFYAPSEEVSPRKSPETQGDRDVSMVRKSPESPHPRDMSPPKRAPAAREVFPPKRTPGGSEARDLSPPKREPGSPERRAVSPSKVISASPEGRGASTRQEASVTPETKDTVPSKHVPKVPEKRDVSPPKKTAGRPQERELSPGRTAAGTLETGDTLLSKKVSALLDKRDLSPPKTTSRVKEDRAASPLGEAIKGLEERGASPVQGAPGVPEGRDVPLPKHIPASLERRDMSPPKKTPVVLGDKHREAPKVPEGKAVSPSEKETVKLEGKGLPPVQVSSRPEGRDASPPKKAPGRDVSPAKKVPGTPEDKISPSKKVPGSPEKKEASPSRKIPGTAETTPFDTVPEESKNEILPEHRAHEQITSSDVSLTSKISETFEASVLVAGTQVAFDSPEGRDVSPSSKAPGQGEMFPSKELAGMPKIGDVSPLRKIPGKTESREVAPEQKSPALLKLRDTSPPKRAPGTPKSRDTSPLKQRAPETQEHGDVSPVKQAHETPERKYTAPEKKLPEMPEQKDTERKRKALGMPESKDVQPSVQQKVPERADSVGKSPPMQNVPAEPGLRHASPPGKVPDALEKKDWSTLEKTTRLDTRDVSPPKHKLPEVPEGTDASPSIKVHSKQKSREVSPSKEKTAVTGKSAETSPPKEQMPEATESRQHKFEVEVLEIPPGGWYLKDAIEQGLFDAKEGLFLIPGTDRLVSLEETLKMQILNPDSATVHEPGSKRTLTLTRALEKNLLSATGHYRDSKTKQTWTMEEAVKRKVVILLQRPDSAAPGHGPTRSIHVTRVVGQPDIVEVKSRELEAPKQDFPKFSDLQPEEILGDSERSLERAPGTDSTVASTLRGSTENEDAVVWETSTQKEIKLKDAVGKGVIDLSRNTYTDKSTGRSWKIDEAIKAGVLAVVGAPLILGAKAVGALRESATDERVHATATCSEPIRTTREVTKVVRHTSLHIRDATTGREVPLEEAVALGLISEDSARELQDGAKTTTEQSVHTTTTVLVTDPVTGETMTLAESLKQGCLDSETAAKLQRGNVTGVVTSVQTCLEGSGKGSTVAYQELLSAPREVASKHVEEARYAVPRFEVTLGRATSSQQPALQKVRRIVLSPAEAQSRGIADKDSVLDPQQGRWLPQSEAEAAGLLDAPTGDVLMPVGRPLSLPELVKQGLVEPLSQRIMHPETGALLTMEEAVLCDIANPMSAVPGPESPLTLKEALVSQVVDKESGAIIVAPGTSVTLIDAVQNMKVFDKLDTPRSVVPIPMLALTFPVALRHGVVNVTEGTYTHPVTKQKMPLEQAIKDGLLLPTPSVPMQDSLHVCEAVHQGLINQTTFNMRNPLTGEEVSIEDAMDSGILQLEPFDKTKFTSYGESTIRYISPVLHRTTVIRGTTIIIRPGYIMPQPGCIQNVDTGEVVSLDEAKERGIVQVQESVGKPTLFEALQQGLVDLERGLYIADGASVPISEAFSSNLIARDSAGSLHPGKYTLIQLFELYYDDDMHLFWVPGTNQPLSLDEVTQAGYLDLSTVLLDIDEGRVFTVQDGISSGYIDIENEKLRRRGREPLLILEAIKSGFLVAIDAPLLSMLPRRFGPVTDDETEEIKGCVSPSKQPSPQIQPTRITEAGGIIPAEESSVPKRPARKMRSESPGSKQTATSSPSPDKEVAPNFPPKEDKEPLPKSPDREILKSLTKEVVSRSPDREVKLKSPTKEIISRSPARDVIPRPSSKEASPIKEVAPKLPSKELSPSPTKEVVTKSPTKQTPPKSPPKEVSPRLSPKAPSPKSPPMEDSAKFPVKPLDWKAPAKMPPDHVDKTEGEISPTTEVSTFSSTEVVVKQTFTEYRKDYEAELVVGQKLPLRTLVQRDAMAPRNFLVFIPSSGRTMRLEDALATRQVTEDNIVMVRSMNELVVMDQVAPEFTLDSATSEGMYNTKLKTFTNPKTKKPISFAEFVARKFVDFSSVTVQDFKTKRMITLEEALERNIVDRETGQMVHPETKKPVSFFEASVLGWIVWETVVVTQTRQLTLAQAIRGLSFDQEKVTFCHPLLQGVSGLHEALCDCVIDPSSVLVYSREQDNVIRLTELPSYLGSLDSDCYIHPFTEKAISLNDAFVSGYLLSDSHALSIPVALERGMYDKSLKCFIHPGSQEQLNILQAVQQGIIDGFGTVVVDPESNTHIPLVRAIEIGVVNVNDCSVASLPLELAICQGLVADKSKCPSGDIRDPCSGRPVGLWSAVRAGLIDAERLRVRAGEGRLVSCAEAVRLGLLEGATGFWLGPPQLSADEALRWGFLLDSAIPMPLQNALALGLYCPGTGTLRRPGGRGQSLTVQDAVLEGILEPDVLTIKVAHSGEMLSLTEAVGAGLLDPVAGTVLDTECNITVDLYEGMGRGLVLPVAKVLPLLEIVLKSFYSPVTGLISSPFCERPQCLRDAVRSGFVSTGSTMVYSGNCLMPYLTAVDCGLMDDRAGVLRVLGGPMDLKLAFERCHLLDISPPLNVKMALSLGIFDDQSGHWMDPASGCLLTLSKALEERLLDDASTRVLQSKDDTRRTLVLSEALSLKKIDKSCSKYVADDGSFIPLMSCFKEGLLINVQPSTPLQRLIREGCYIETSNRFSIRGLSHTVSLAEVVMRRLIDPFLPFLPQPGQEPMHLVEACRMGLMELSLGLVRDGQQLVPLVRALETGLVIDLEKPLTLVEAVQLGFCDPDSGRLLHPVEGSYMNLEEALELGLVTTRDSYVKDAKTGQFLTFARAVESGVVDPVQNRYTPRDLNLYKAVFTKLIIYAKMPLSLGQAFADELFDEDTGKFLDPRSSELLGFKDALNCGLLDRCSMLQESASSAFSASRGTVISRNGPFLSSSTQAGSADSTSKQRSCIEIGNLQRGMKTSDRARIGVTSGFLHSTKQPIEPSMHGDVSFASRRELTSSKAQPAAEEVEKLKFPVQRQIVQETVLAAEMLPIIKAEQELQPCLSPLVKEQSPPSGYTAQLTSACLKGDAEPIVAVLAPSKSLFAPHVCVFENLTAPLFKKSAEIHDPTFASREVAVISPKTRQVRFHSMPSLQMTTFAALGIPLYAKPDSLGTTDPFFSWNMDNGSAATIPLFDSMKGEQETVTHQQKLSKPGQPGVLDLAGNGTDHKCEETGSSGTAENVLSPSQDDQQYSDKVQQPCTTQVFIKDTNDETAKDFDLSEPSKAVCKVAFHTEYNRASHATKVHASPSAQLAERGSAGKATRHRVRNHKQTLPDGSKDSSEEEYPLHPVELNRQEHSVVVHVEAADDWH</sequence>
<accession>A0ACB7RLI6</accession>
<evidence type="ECO:0000313" key="1">
    <source>
        <dbReference type="EMBL" id="KAH6922536.1"/>
    </source>
</evidence>
<protein>
    <submittedName>
        <fullName evidence="1">Uncharacterized protein</fullName>
    </submittedName>
</protein>
<name>A0ACB7RLI6_HYAAI</name>
<comment type="caution">
    <text evidence="1">The sequence shown here is derived from an EMBL/GenBank/DDBJ whole genome shotgun (WGS) entry which is preliminary data.</text>
</comment>